<evidence type="ECO:0008006" key="3">
    <source>
        <dbReference type="Google" id="ProtNLM"/>
    </source>
</evidence>
<dbReference type="STRING" id="1802312.A3C06_03300"/>
<dbReference type="Proteomes" id="UP000177565">
    <property type="component" value="Unassembled WGS sequence"/>
</dbReference>
<dbReference type="AlphaFoldDB" id="A0A1G2MPP4"/>
<reference evidence="1 2" key="1">
    <citation type="journal article" date="2016" name="Nat. Commun.">
        <title>Thousands of microbial genomes shed light on interconnected biogeochemical processes in an aquifer system.</title>
        <authorList>
            <person name="Anantharaman K."/>
            <person name="Brown C.T."/>
            <person name="Hug L.A."/>
            <person name="Sharon I."/>
            <person name="Castelle C.J."/>
            <person name="Probst A.J."/>
            <person name="Thomas B.C."/>
            <person name="Singh A."/>
            <person name="Wilkins M.J."/>
            <person name="Karaoz U."/>
            <person name="Brodie E.L."/>
            <person name="Williams K.H."/>
            <person name="Hubbard S.S."/>
            <person name="Banfield J.F."/>
        </authorList>
    </citation>
    <scope>NUCLEOTIDE SEQUENCE [LARGE SCALE GENOMIC DNA]</scope>
</reference>
<evidence type="ECO:0000313" key="2">
    <source>
        <dbReference type="Proteomes" id="UP000177565"/>
    </source>
</evidence>
<gene>
    <name evidence="1" type="ORF">A3C06_03300</name>
</gene>
<comment type="caution">
    <text evidence="1">The sequence shown here is derived from an EMBL/GenBank/DDBJ whole genome shotgun (WGS) entry which is preliminary data.</text>
</comment>
<dbReference type="EMBL" id="MHRQ01000032">
    <property type="protein sequence ID" value="OHA25848.1"/>
    <property type="molecule type" value="Genomic_DNA"/>
</dbReference>
<evidence type="ECO:0000313" key="1">
    <source>
        <dbReference type="EMBL" id="OHA25848.1"/>
    </source>
</evidence>
<organism evidence="1 2">
    <name type="scientific">Candidatus Taylorbacteria bacterium RIFCSPHIGHO2_02_FULL_46_13</name>
    <dbReference type="NCBI Taxonomy" id="1802312"/>
    <lineage>
        <taxon>Bacteria</taxon>
        <taxon>Candidatus Tayloriibacteriota</taxon>
    </lineage>
</organism>
<sequence>MKFRMKLKFSIHFQQAIIERNINIDHLKKVIRNPDESYASFGGRSVARKAVSGKILEVVYIQGATSDTKNEYRIITAYYILNT</sequence>
<proteinExistence type="predicted"/>
<accession>A0A1G2MPP4</accession>
<protein>
    <recommendedName>
        <fullName evidence="3">DUF4258 domain-containing protein</fullName>
    </recommendedName>
</protein>
<name>A0A1G2MPP4_9BACT</name>